<evidence type="ECO:0000313" key="11">
    <source>
        <dbReference type="EMBL" id="QUR67769.1"/>
    </source>
</evidence>
<dbReference type="Proteomes" id="UP000682202">
    <property type="component" value="Chromosome"/>
</dbReference>
<keyword evidence="5 9" id="KW-0028">Amino-acid biosynthesis</keyword>
<sequence>MGRVRTKICGIGTAEDLVAAVDAGADAVGLIVGTTHHSDDEIPVDQARVLAASVPAFITIVLVTHLVDGTAILDLAEAIGVDTVQVHGEVDPQTLRDIWVRRRSLRIIRTIHVTGESAIAAAHEAHRCCHAVLLDTRTPSRLGGTGLTHDWAISRRIAEALRKEGRGVILAGGLDATNVASAISAVQPHGVDANSRLKNTNGRKDPASCRAFVCAATNAATSAR</sequence>
<evidence type="ECO:0000256" key="2">
    <source>
        <dbReference type="ARBA" id="ARBA00004664"/>
    </source>
</evidence>
<dbReference type="InterPro" id="IPR011060">
    <property type="entry name" value="RibuloseP-bd_barrel"/>
</dbReference>
<dbReference type="KEGG" id="mspg:F6B93_12255"/>
<dbReference type="CDD" id="cd00405">
    <property type="entry name" value="PRAI"/>
    <property type="match status" value="1"/>
</dbReference>
<dbReference type="EC" id="5.3.1.24" evidence="3 9"/>
<evidence type="ECO:0000256" key="4">
    <source>
        <dbReference type="ARBA" id="ARBA00022272"/>
    </source>
</evidence>
<dbReference type="InterPro" id="IPR001240">
    <property type="entry name" value="PRAI_dom"/>
</dbReference>
<dbReference type="RefSeq" id="WP_211695344.1">
    <property type="nucleotide sequence ID" value="NZ_CP046600.1"/>
</dbReference>
<dbReference type="HAMAP" id="MF_00135">
    <property type="entry name" value="PRAI"/>
    <property type="match status" value="1"/>
</dbReference>
<keyword evidence="12" id="KW-1185">Reference proteome</keyword>
<gene>
    <name evidence="9" type="primary">trpF</name>
    <name evidence="11" type="ORF">F6B93_12255</name>
</gene>
<feature type="domain" description="N-(5'phosphoribosyl) anthranilate isomerase (PRAI)" evidence="10">
    <location>
        <begin position="7"/>
        <end position="213"/>
    </location>
</feature>
<comment type="pathway">
    <text evidence="2 9">Amino-acid biosynthesis; L-tryptophan biosynthesis; L-tryptophan from chorismate: step 3/5.</text>
</comment>
<evidence type="ECO:0000256" key="9">
    <source>
        <dbReference type="HAMAP-Rule" id="MF_00135"/>
    </source>
</evidence>
<keyword evidence="8 9" id="KW-0413">Isomerase</keyword>
<reference evidence="11" key="1">
    <citation type="submission" date="2019-12" db="EMBL/GenBank/DDBJ databases">
        <title>Mycobacterium spongiae sp. nov.</title>
        <authorList>
            <person name="Stinear T."/>
        </authorList>
    </citation>
    <scope>NUCLEOTIDE SEQUENCE</scope>
    <source>
        <strain evidence="11">FSD4b-SM</strain>
    </source>
</reference>
<evidence type="ECO:0000256" key="8">
    <source>
        <dbReference type="ARBA" id="ARBA00023235"/>
    </source>
</evidence>
<name>A0A975PXF7_9MYCO</name>
<evidence type="ECO:0000259" key="10">
    <source>
        <dbReference type="Pfam" id="PF00697"/>
    </source>
</evidence>
<evidence type="ECO:0000256" key="7">
    <source>
        <dbReference type="ARBA" id="ARBA00023141"/>
    </source>
</evidence>
<protein>
    <recommendedName>
        <fullName evidence="4 9">N-(5'-phosphoribosyl)anthranilate isomerase</fullName>
        <shortName evidence="9">PRAI</shortName>
        <ecNumber evidence="3 9">5.3.1.24</ecNumber>
    </recommendedName>
</protein>
<dbReference type="Gene3D" id="3.20.20.70">
    <property type="entry name" value="Aldolase class I"/>
    <property type="match status" value="1"/>
</dbReference>
<comment type="similarity">
    <text evidence="9">Belongs to the TrpF family.</text>
</comment>
<evidence type="ECO:0000256" key="6">
    <source>
        <dbReference type="ARBA" id="ARBA00022822"/>
    </source>
</evidence>
<organism evidence="11 12">
    <name type="scientific">Mycobacterium spongiae</name>
    <dbReference type="NCBI Taxonomy" id="886343"/>
    <lineage>
        <taxon>Bacteria</taxon>
        <taxon>Bacillati</taxon>
        <taxon>Actinomycetota</taxon>
        <taxon>Actinomycetes</taxon>
        <taxon>Mycobacteriales</taxon>
        <taxon>Mycobacteriaceae</taxon>
        <taxon>Mycobacterium</taxon>
    </lineage>
</organism>
<dbReference type="InterPro" id="IPR044643">
    <property type="entry name" value="TrpF_fam"/>
</dbReference>
<proteinExistence type="inferred from homology"/>
<dbReference type="InterPro" id="IPR013785">
    <property type="entry name" value="Aldolase_TIM"/>
</dbReference>
<accession>A0A975PXF7</accession>
<keyword evidence="7 9" id="KW-0057">Aromatic amino acid biosynthesis</keyword>
<dbReference type="PANTHER" id="PTHR42894:SF1">
    <property type="entry name" value="N-(5'-PHOSPHORIBOSYL)ANTHRANILATE ISOMERASE"/>
    <property type="match status" value="1"/>
</dbReference>
<evidence type="ECO:0000313" key="12">
    <source>
        <dbReference type="Proteomes" id="UP000682202"/>
    </source>
</evidence>
<dbReference type="GO" id="GO:0004640">
    <property type="term" value="F:phosphoribosylanthranilate isomerase activity"/>
    <property type="evidence" value="ECO:0007669"/>
    <property type="project" value="UniProtKB-UniRule"/>
</dbReference>
<dbReference type="EMBL" id="CP046600">
    <property type="protein sequence ID" value="QUR67769.1"/>
    <property type="molecule type" value="Genomic_DNA"/>
</dbReference>
<evidence type="ECO:0000256" key="1">
    <source>
        <dbReference type="ARBA" id="ARBA00001164"/>
    </source>
</evidence>
<dbReference type="SUPFAM" id="SSF51366">
    <property type="entry name" value="Ribulose-phoshate binding barrel"/>
    <property type="match status" value="1"/>
</dbReference>
<dbReference type="AlphaFoldDB" id="A0A975PXF7"/>
<keyword evidence="6 9" id="KW-0822">Tryptophan biosynthesis</keyword>
<dbReference type="GO" id="GO:0000162">
    <property type="term" value="P:L-tryptophan biosynthetic process"/>
    <property type="evidence" value="ECO:0007669"/>
    <property type="project" value="UniProtKB-UniRule"/>
</dbReference>
<evidence type="ECO:0000256" key="5">
    <source>
        <dbReference type="ARBA" id="ARBA00022605"/>
    </source>
</evidence>
<comment type="catalytic activity">
    <reaction evidence="1 9">
        <text>N-(5-phospho-beta-D-ribosyl)anthranilate = 1-(2-carboxyphenylamino)-1-deoxy-D-ribulose 5-phosphate</text>
        <dbReference type="Rhea" id="RHEA:21540"/>
        <dbReference type="ChEBI" id="CHEBI:18277"/>
        <dbReference type="ChEBI" id="CHEBI:58613"/>
        <dbReference type="EC" id="5.3.1.24"/>
    </reaction>
</comment>
<evidence type="ECO:0000256" key="3">
    <source>
        <dbReference type="ARBA" id="ARBA00012572"/>
    </source>
</evidence>
<dbReference type="PANTHER" id="PTHR42894">
    <property type="entry name" value="N-(5'-PHOSPHORIBOSYL)ANTHRANILATE ISOMERASE"/>
    <property type="match status" value="1"/>
</dbReference>
<dbReference type="Pfam" id="PF00697">
    <property type="entry name" value="PRAI"/>
    <property type="match status" value="1"/>
</dbReference>